<organism evidence="1">
    <name type="scientific">bioreactor metagenome</name>
    <dbReference type="NCBI Taxonomy" id="1076179"/>
    <lineage>
        <taxon>unclassified sequences</taxon>
        <taxon>metagenomes</taxon>
        <taxon>ecological metagenomes</taxon>
    </lineage>
</organism>
<protein>
    <submittedName>
        <fullName evidence="1">Uncharacterized protein</fullName>
    </submittedName>
</protein>
<comment type="caution">
    <text evidence="1">The sequence shown here is derived from an EMBL/GenBank/DDBJ whole genome shotgun (WGS) entry which is preliminary data.</text>
</comment>
<name>A0A645GEY1_9ZZZZ</name>
<accession>A0A645GEY1</accession>
<reference evidence="1" key="1">
    <citation type="submission" date="2019-08" db="EMBL/GenBank/DDBJ databases">
        <authorList>
            <person name="Kucharzyk K."/>
            <person name="Murdoch R.W."/>
            <person name="Higgins S."/>
            <person name="Loffler F."/>
        </authorList>
    </citation>
    <scope>NUCLEOTIDE SEQUENCE</scope>
</reference>
<dbReference type="AlphaFoldDB" id="A0A645GEY1"/>
<dbReference type="CDD" id="cd22231">
    <property type="entry name" value="RHH_NikR_HicB-like"/>
    <property type="match status" value="1"/>
</dbReference>
<sequence>MTTKRPRYTVSVDNEIFQKIEDFRFEHRFQTRSEATVALIRMGIEALKEQEKAQKNKPTQKTDTDK</sequence>
<evidence type="ECO:0000313" key="1">
    <source>
        <dbReference type="EMBL" id="MPN22544.1"/>
    </source>
</evidence>
<dbReference type="EMBL" id="VSSQ01070798">
    <property type="protein sequence ID" value="MPN22544.1"/>
    <property type="molecule type" value="Genomic_DNA"/>
</dbReference>
<proteinExistence type="predicted"/>
<gene>
    <name evidence="1" type="ORF">SDC9_169927</name>
</gene>